<keyword evidence="3" id="KW-1185">Reference proteome</keyword>
<accession>A0A8X6IKZ1</accession>
<feature type="domain" description="Integrase zinc-binding" evidence="1">
    <location>
        <begin position="10"/>
        <end position="65"/>
    </location>
</feature>
<dbReference type="EMBL" id="BMAV01026423">
    <property type="protein sequence ID" value="GFS50235.1"/>
    <property type="molecule type" value="Genomic_DNA"/>
</dbReference>
<dbReference type="OrthoDB" id="422540at2759"/>
<dbReference type="InterPro" id="IPR041588">
    <property type="entry name" value="Integrase_H2C2"/>
</dbReference>
<reference evidence="2" key="1">
    <citation type="submission" date="2020-08" db="EMBL/GenBank/DDBJ databases">
        <title>Multicomponent nature underlies the extraordinary mechanical properties of spider dragline silk.</title>
        <authorList>
            <person name="Kono N."/>
            <person name="Nakamura H."/>
            <person name="Mori M."/>
            <person name="Yoshida Y."/>
            <person name="Ohtoshi R."/>
            <person name="Malay A.D."/>
            <person name="Moran D.A.P."/>
            <person name="Tomita M."/>
            <person name="Numata K."/>
            <person name="Arakawa K."/>
        </authorList>
    </citation>
    <scope>NUCLEOTIDE SEQUENCE</scope>
</reference>
<evidence type="ECO:0000259" key="1">
    <source>
        <dbReference type="Pfam" id="PF17921"/>
    </source>
</evidence>
<dbReference type="AlphaFoldDB" id="A0A8X6IKZ1"/>
<sequence>MSTDTVRPYVPQKLRKLCFDSVHNLARPAIRTTSKLVRNRFVWPSINKDCTVWAQRCIPCQRSKVHRHTVAPLQKFSGTSTRFDHVHIDLTVARIYVLRNRN</sequence>
<dbReference type="Gene3D" id="1.10.340.70">
    <property type="match status" value="1"/>
</dbReference>
<dbReference type="Pfam" id="PF17921">
    <property type="entry name" value="Integrase_H2C2"/>
    <property type="match status" value="1"/>
</dbReference>
<evidence type="ECO:0000313" key="3">
    <source>
        <dbReference type="Proteomes" id="UP000886998"/>
    </source>
</evidence>
<comment type="caution">
    <text evidence="2">The sequence shown here is derived from an EMBL/GenBank/DDBJ whole genome shotgun (WGS) entry which is preliminary data.</text>
</comment>
<organism evidence="2 3">
    <name type="scientific">Trichonephila inaurata madagascariensis</name>
    <dbReference type="NCBI Taxonomy" id="2747483"/>
    <lineage>
        <taxon>Eukaryota</taxon>
        <taxon>Metazoa</taxon>
        <taxon>Ecdysozoa</taxon>
        <taxon>Arthropoda</taxon>
        <taxon>Chelicerata</taxon>
        <taxon>Arachnida</taxon>
        <taxon>Araneae</taxon>
        <taxon>Araneomorphae</taxon>
        <taxon>Entelegynae</taxon>
        <taxon>Araneoidea</taxon>
        <taxon>Nephilidae</taxon>
        <taxon>Trichonephila</taxon>
        <taxon>Trichonephila inaurata</taxon>
    </lineage>
</organism>
<name>A0A8X6IKZ1_9ARAC</name>
<proteinExistence type="predicted"/>
<evidence type="ECO:0000313" key="2">
    <source>
        <dbReference type="EMBL" id="GFS50235.1"/>
    </source>
</evidence>
<dbReference type="Proteomes" id="UP000886998">
    <property type="component" value="Unassembled WGS sequence"/>
</dbReference>
<protein>
    <submittedName>
        <fullName evidence="2">Gag-pol polyprotein</fullName>
    </submittedName>
</protein>
<gene>
    <name evidence="2" type="primary">RF55_14628</name>
    <name evidence="2" type="ORF">TNIN_425181</name>
</gene>